<organism evidence="2 3">
    <name type="scientific">Roseospira marina</name>
    <dbReference type="NCBI Taxonomy" id="140057"/>
    <lineage>
        <taxon>Bacteria</taxon>
        <taxon>Pseudomonadati</taxon>
        <taxon>Pseudomonadota</taxon>
        <taxon>Alphaproteobacteria</taxon>
        <taxon>Rhodospirillales</taxon>
        <taxon>Rhodospirillaceae</taxon>
        <taxon>Roseospira</taxon>
    </lineage>
</organism>
<dbReference type="AlphaFoldDB" id="A0A5M6I794"/>
<sequence length="104" mass="11071">MTRTSACEPGRIVQPSAPPGNETGPKSQHNAALYEATYGETESVADLIPFMVRAFLDGDRAFNRARKDGLGEGDDPAAPRRRQRKPAGAGSTDGPEPTSQETKS</sequence>
<keyword evidence="3" id="KW-1185">Reference proteome</keyword>
<dbReference type="EMBL" id="VWPJ01000025">
    <property type="protein sequence ID" value="KAA5603993.1"/>
    <property type="molecule type" value="Genomic_DNA"/>
</dbReference>
<dbReference type="InterPro" id="IPR018733">
    <property type="entry name" value="DUF2274"/>
</dbReference>
<proteinExistence type="predicted"/>
<feature type="region of interest" description="Disordered" evidence="1">
    <location>
        <begin position="1"/>
        <end position="34"/>
    </location>
</feature>
<evidence type="ECO:0000313" key="2">
    <source>
        <dbReference type="EMBL" id="KAA5603993.1"/>
    </source>
</evidence>
<dbReference type="OrthoDB" id="9803810at2"/>
<reference evidence="2 3" key="1">
    <citation type="submission" date="2019-09" db="EMBL/GenBank/DDBJ databases">
        <title>Genome sequence of Roseospira marina, one of the more divergent members of the non-sulfur purple photosynthetic bacterial family, the Rhodospirillaceae.</title>
        <authorList>
            <person name="Meyer T."/>
            <person name="Kyndt J."/>
        </authorList>
    </citation>
    <scope>NUCLEOTIDE SEQUENCE [LARGE SCALE GENOMIC DNA]</scope>
    <source>
        <strain evidence="2 3">DSM 15113</strain>
    </source>
</reference>
<evidence type="ECO:0000313" key="3">
    <source>
        <dbReference type="Proteomes" id="UP000324065"/>
    </source>
</evidence>
<comment type="caution">
    <text evidence="2">The sequence shown here is derived from an EMBL/GenBank/DDBJ whole genome shotgun (WGS) entry which is preliminary data.</text>
</comment>
<evidence type="ECO:0000256" key="1">
    <source>
        <dbReference type="SAM" id="MobiDB-lite"/>
    </source>
</evidence>
<accession>A0A5M6I794</accession>
<gene>
    <name evidence="2" type="ORF">F1188_17995</name>
</gene>
<dbReference type="Proteomes" id="UP000324065">
    <property type="component" value="Unassembled WGS sequence"/>
</dbReference>
<feature type="region of interest" description="Disordered" evidence="1">
    <location>
        <begin position="65"/>
        <end position="104"/>
    </location>
</feature>
<protein>
    <submittedName>
        <fullName evidence="2">DUF2274 domain-containing protein</fullName>
    </submittedName>
</protein>
<dbReference type="Pfam" id="PF10038">
    <property type="entry name" value="DUF2274"/>
    <property type="match status" value="1"/>
</dbReference>
<name>A0A5M6I794_9PROT</name>